<keyword evidence="1 5" id="KW-0479">Metal-binding</keyword>
<feature type="region of interest" description="Disordered" evidence="6">
    <location>
        <begin position="393"/>
        <end position="503"/>
    </location>
</feature>
<feature type="domain" description="C3H1-type" evidence="7">
    <location>
        <begin position="285"/>
        <end position="312"/>
    </location>
</feature>
<feature type="compositionally biased region" description="Basic residues" evidence="6">
    <location>
        <begin position="451"/>
        <end position="465"/>
    </location>
</feature>
<dbReference type="AlphaFoldDB" id="A0A2J6QFK3"/>
<dbReference type="InterPro" id="IPR000571">
    <property type="entry name" value="Znf_CCCH"/>
</dbReference>
<dbReference type="SUPFAM" id="SSF90229">
    <property type="entry name" value="CCCH zinc finger"/>
    <property type="match status" value="1"/>
</dbReference>
<dbReference type="PANTHER" id="PTHR13119">
    <property type="entry name" value="ZINC FINGER CCCH DOMAIN-CONTAINING PROTEI"/>
    <property type="match status" value="1"/>
</dbReference>
<dbReference type="GO" id="GO:0045892">
    <property type="term" value="P:negative regulation of DNA-templated transcription"/>
    <property type="evidence" value="ECO:0007669"/>
    <property type="project" value="InterPro"/>
</dbReference>
<dbReference type="GO" id="GO:0008270">
    <property type="term" value="F:zinc ion binding"/>
    <property type="evidence" value="ECO:0007669"/>
    <property type="project" value="UniProtKB-KW"/>
</dbReference>
<dbReference type="SMART" id="SM00356">
    <property type="entry name" value="ZnF_C3H1"/>
    <property type="match status" value="2"/>
</dbReference>
<feature type="compositionally biased region" description="Polar residues" evidence="6">
    <location>
        <begin position="116"/>
        <end position="126"/>
    </location>
</feature>
<feature type="zinc finger region" description="C3H1-type" evidence="5">
    <location>
        <begin position="285"/>
        <end position="312"/>
    </location>
</feature>
<gene>
    <name evidence="9" type="ORF">NA56DRAFT_642847</name>
</gene>
<dbReference type="Proteomes" id="UP000235672">
    <property type="component" value="Unassembled WGS sequence"/>
</dbReference>
<dbReference type="InterPro" id="IPR002625">
    <property type="entry name" value="Smr_dom"/>
</dbReference>
<evidence type="ECO:0000313" key="10">
    <source>
        <dbReference type="Proteomes" id="UP000235672"/>
    </source>
</evidence>
<evidence type="ECO:0000313" key="9">
    <source>
        <dbReference type="EMBL" id="PMD25045.1"/>
    </source>
</evidence>
<dbReference type="PROSITE" id="PS50103">
    <property type="entry name" value="ZF_C3H1"/>
    <property type="match status" value="2"/>
</dbReference>
<accession>A0A2J6QFK3</accession>
<dbReference type="STRING" id="1745343.A0A2J6QFK3"/>
<evidence type="ECO:0000256" key="6">
    <source>
        <dbReference type="SAM" id="MobiDB-lite"/>
    </source>
</evidence>
<evidence type="ECO:0000256" key="2">
    <source>
        <dbReference type="ARBA" id="ARBA00022737"/>
    </source>
</evidence>
<feature type="zinc finger region" description="C3H1-type" evidence="5">
    <location>
        <begin position="315"/>
        <end position="337"/>
    </location>
</feature>
<dbReference type="InterPro" id="IPR013899">
    <property type="entry name" value="DUF1771"/>
</dbReference>
<dbReference type="PROSITE" id="PS50828">
    <property type="entry name" value="SMR"/>
    <property type="match status" value="1"/>
</dbReference>
<feature type="region of interest" description="Disordered" evidence="6">
    <location>
        <begin position="56"/>
        <end position="97"/>
    </location>
</feature>
<dbReference type="FunFam" id="3.30.1370.110:FF:000002">
    <property type="entry name" value="CCCH zinc finger and SMR domain protein"/>
    <property type="match status" value="1"/>
</dbReference>
<feature type="compositionally biased region" description="Low complexity" evidence="6">
    <location>
        <begin position="701"/>
        <end position="710"/>
    </location>
</feature>
<proteinExistence type="predicted"/>
<dbReference type="SUPFAM" id="SSF160443">
    <property type="entry name" value="SMR domain-like"/>
    <property type="match status" value="1"/>
</dbReference>
<evidence type="ECO:0000256" key="4">
    <source>
        <dbReference type="ARBA" id="ARBA00022833"/>
    </source>
</evidence>
<dbReference type="GO" id="GO:0005634">
    <property type="term" value="C:nucleus"/>
    <property type="evidence" value="ECO:0007669"/>
    <property type="project" value="TreeGrafter"/>
</dbReference>
<dbReference type="OrthoDB" id="3247158at2759"/>
<evidence type="ECO:0000259" key="8">
    <source>
        <dbReference type="PROSITE" id="PS50828"/>
    </source>
</evidence>
<evidence type="ECO:0000256" key="5">
    <source>
        <dbReference type="PROSITE-ProRule" id="PRU00723"/>
    </source>
</evidence>
<dbReference type="Gene3D" id="3.30.1370.110">
    <property type="match status" value="1"/>
</dbReference>
<feature type="domain" description="C3H1-type" evidence="7">
    <location>
        <begin position="315"/>
        <end position="337"/>
    </location>
</feature>
<dbReference type="Pfam" id="PF01713">
    <property type="entry name" value="Smr"/>
    <property type="match status" value="1"/>
</dbReference>
<evidence type="ECO:0000256" key="1">
    <source>
        <dbReference type="ARBA" id="ARBA00022723"/>
    </source>
</evidence>
<dbReference type="PANTHER" id="PTHR13119:SF12">
    <property type="entry name" value="PROTEIN SUPPRESSOR OF SABLE"/>
    <property type="match status" value="1"/>
</dbReference>
<name>A0A2J6QFK3_9HELO</name>
<dbReference type="SMART" id="SM01162">
    <property type="entry name" value="DUF1771"/>
    <property type="match status" value="1"/>
</dbReference>
<protein>
    <recommendedName>
        <fullName evidence="11">CCCH zinc finger and SMR domain-containing protein</fullName>
    </recommendedName>
</protein>
<dbReference type="Pfam" id="PF08590">
    <property type="entry name" value="DUF1771"/>
    <property type="match status" value="1"/>
</dbReference>
<dbReference type="InterPro" id="IPR036063">
    <property type="entry name" value="Smr_dom_sf"/>
</dbReference>
<reference evidence="9 10" key="1">
    <citation type="submission" date="2016-05" db="EMBL/GenBank/DDBJ databases">
        <title>A degradative enzymes factory behind the ericoid mycorrhizal symbiosis.</title>
        <authorList>
            <consortium name="DOE Joint Genome Institute"/>
            <person name="Martino E."/>
            <person name="Morin E."/>
            <person name="Grelet G."/>
            <person name="Kuo A."/>
            <person name="Kohler A."/>
            <person name="Daghino S."/>
            <person name="Barry K."/>
            <person name="Choi C."/>
            <person name="Cichocki N."/>
            <person name="Clum A."/>
            <person name="Copeland A."/>
            <person name="Hainaut M."/>
            <person name="Haridas S."/>
            <person name="Labutti K."/>
            <person name="Lindquist E."/>
            <person name="Lipzen A."/>
            <person name="Khouja H.-R."/>
            <person name="Murat C."/>
            <person name="Ohm R."/>
            <person name="Olson A."/>
            <person name="Spatafora J."/>
            <person name="Veneault-Fourrey C."/>
            <person name="Henrissat B."/>
            <person name="Grigoriev I."/>
            <person name="Martin F."/>
            <person name="Perotto S."/>
        </authorList>
    </citation>
    <scope>NUCLEOTIDE SEQUENCE [LARGE SCALE GENOMIC DNA]</scope>
    <source>
        <strain evidence="9 10">UAMH 7357</strain>
    </source>
</reference>
<keyword evidence="10" id="KW-1185">Reference proteome</keyword>
<dbReference type="Pfam" id="PF14608">
    <property type="entry name" value="zf-CCCH_2"/>
    <property type="match status" value="2"/>
</dbReference>
<evidence type="ECO:0008006" key="11">
    <source>
        <dbReference type="Google" id="ProtNLM"/>
    </source>
</evidence>
<feature type="region of interest" description="Disordered" evidence="6">
    <location>
        <begin position="701"/>
        <end position="724"/>
    </location>
</feature>
<feature type="region of interest" description="Disordered" evidence="6">
    <location>
        <begin position="116"/>
        <end position="163"/>
    </location>
</feature>
<dbReference type="SMART" id="SM00463">
    <property type="entry name" value="SMR"/>
    <property type="match status" value="1"/>
</dbReference>
<keyword evidence="3 5" id="KW-0863">Zinc-finger</keyword>
<dbReference type="InterPro" id="IPR036855">
    <property type="entry name" value="Znf_CCCH_sf"/>
</dbReference>
<dbReference type="Gene3D" id="4.10.1000.10">
    <property type="entry name" value="Zinc finger, CCCH-type"/>
    <property type="match status" value="1"/>
</dbReference>
<feature type="domain" description="Smr" evidence="8">
    <location>
        <begin position="611"/>
        <end position="692"/>
    </location>
</feature>
<evidence type="ECO:0000256" key="3">
    <source>
        <dbReference type="ARBA" id="ARBA00022771"/>
    </source>
</evidence>
<dbReference type="InterPro" id="IPR045124">
    <property type="entry name" value="Su(sable)-like"/>
</dbReference>
<organism evidence="9 10">
    <name type="scientific">Hyaloscypha hepaticicola</name>
    <dbReference type="NCBI Taxonomy" id="2082293"/>
    <lineage>
        <taxon>Eukaryota</taxon>
        <taxon>Fungi</taxon>
        <taxon>Dikarya</taxon>
        <taxon>Ascomycota</taxon>
        <taxon>Pezizomycotina</taxon>
        <taxon>Leotiomycetes</taxon>
        <taxon>Helotiales</taxon>
        <taxon>Hyaloscyphaceae</taxon>
        <taxon>Hyaloscypha</taxon>
    </lineage>
</organism>
<keyword evidence="2" id="KW-0677">Repeat</keyword>
<sequence length="748" mass="81251">MVSDETYEICLPLLQDENLDDEERTDKLEELLKKETTLVGSAIENAVLDVLWRYRESSTNPTSPPPVRHTVLRRPSPAPWQIPRGGAGTPVSSSPRLGVSPLAPPGFIPRDFNRAKSSTASPFTSPRPSPRLAFSSPAIPHSPSLNAYEFPTDTSPTQDIYGDYGSDNVDWLVNDDGGSNTSSSAGGHSGLNAAAAEYIQPQQSDMSPYDMLRSILGPSKSDDEIEAALAVHGYDLSATIMAFMEGQTSDMSTAQAQAADAKNAILIGKSMTTDVPRPVTPAGGQRSGVVCRFWLSTGQCLRADCRFSHDLSNHICKYWVMGNCLAGDTCIFSHDPSHFMNRLALDESSTPPLQNAQPSFQFQDYNAFPSLQPLQDQWPSSYSSSTAFSNYQGTSFTPPPGFKGLQGYASDGSSQRSRPSSRHQSRELNPAAPALDDTEAFPSLGAVATKGGKKHHGKRGGHGHGHKEAATPSSLAEVVKMSPSPGPGLMRQDMKKMGRNGSSTSIRNGENSVAAQAIPSPQHVPWLETGEKANKAYLKARQDAIKHGGLRNKFLQSAAQAWNRNDARAAKALSLRGQSENDAMRKAHREAARELYEERNKNSSTSSELYVDLHGLHPEEAVEYLEKVLLENQKETRPVYAITGTGHHSKNGKDKVGKAIRNFLNEWRYAYREFSVPGDRNNVGGILGIDARSWDKSLSREGASAAAAAPEAEREEVDILSQGHEIGQGKVRLLVRDRDPPKGPNGNR</sequence>
<evidence type="ECO:0000259" key="7">
    <source>
        <dbReference type="PROSITE" id="PS50103"/>
    </source>
</evidence>
<dbReference type="GO" id="GO:0003723">
    <property type="term" value="F:RNA binding"/>
    <property type="evidence" value="ECO:0007669"/>
    <property type="project" value="InterPro"/>
</dbReference>
<keyword evidence="4 5" id="KW-0862">Zinc</keyword>
<dbReference type="EMBL" id="KZ613471">
    <property type="protein sequence ID" value="PMD25045.1"/>
    <property type="molecule type" value="Genomic_DNA"/>
</dbReference>